<gene>
    <name evidence="2" type="ORF">LPC04_24165</name>
</gene>
<feature type="transmembrane region" description="Helical" evidence="1">
    <location>
        <begin position="74"/>
        <end position="95"/>
    </location>
</feature>
<evidence type="ECO:0000313" key="3">
    <source>
        <dbReference type="Proteomes" id="UP001139353"/>
    </source>
</evidence>
<evidence type="ECO:0000256" key="1">
    <source>
        <dbReference type="SAM" id="Phobius"/>
    </source>
</evidence>
<evidence type="ECO:0000313" key="2">
    <source>
        <dbReference type="EMBL" id="MCK9688821.1"/>
    </source>
</evidence>
<proteinExistence type="predicted"/>
<reference evidence="2" key="1">
    <citation type="submission" date="2021-11" db="EMBL/GenBank/DDBJ databases">
        <title>BS-T2-15 a new species belonging to the Comamonadaceae family isolated from the soil of a French oak forest.</title>
        <authorList>
            <person name="Mieszkin S."/>
            <person name="Alain K."/>
        </authorList>
    </citation>
    <scope>NUCLEOTIDE SEQUENCE</scope>
    <source>
        <strain evidence="2">BS-T2-15</strain>
    </source>
</reference>
<dbReference type="RefSeq" id="WP_275684862.1">
    <property type="nucleotide sequence ID" value="NZ_JAJLJH010000010.1"/>
</dbReference>
<dbReference type="EMBL" id="JAJLJH010000010">
    <property type="protein sequence ID" value="MCK9688821.1"/>
    <property type="molecule type" value="Genomic_DNA"/>
</dbReference>
<keyword evidence="1" id="KW-0812">Transmembrane</keyword>
<organism evidence="2 3">
    <name type="scientific">Scleromatobacter humisilvae</name>
    <dbReference type="NCBI Taxonomy" id="2897159"/>
    <lineage>
        <taxon>Bacteria</taxon>
        <taxon>Pseudomonadati</taxon>
        <taxon>Pseudomonadota</taxon>
        <taxon>Betaproteobacteria</taxon>
        <taxon>Burkholderiales</taxon>
        <taxon>Sphaerotilaceae</taxon>
        <taxon>Scleromatobacter</taxon>
    </lineage>
</organism>
<dbReference type="Proteomes" id="UP001139353">
    <property type="component" value="Unassembled WGS sequence"/>
</dbReference>
<sequence>MTATSFPRWRRAWIRYAITAAFLVVAAGSGLSAVCNDDWAGLLLLPGIGLQLLGAVYSLGMALVSWFRFDYRDAVAEVGVAVLLLLSIPAALMVMDLFMHGGCE</sequence>
<keyword evidence="3" id="KW-1185">Reference proteome</keyword>
<accession>A0A9X1YSR8</accession>
<comment type="caution">
    <text evidence="2">The sequence shown here is derived from an EMBL/GenBank/DDBJ whole genome shotgun (WGS) entry which is preliminary data.</text>
</comment>
<name>A0A9X1YSR8_9BURK</name>
<feature type="transmembrane region" description="Helical" evidence="1">
    <location>
        <begin position="48"/>
        <end position="67"/>
    </location>
</feature>
<keyword evidence="1" id="KW-0472">Membrane</keyword>
<keyword evidence="1" id="KW-1133">Transmembrane helix</keyword>
<protein>
    <submittedName>
        <fullName evidence="2">Uncharacterized protein</fullName>
    </submittedName>
</protein>
<dbReference type="AlphaFoldDB" id="A0A9X1YSR8"/>